<feature type="domain" description="Bacterial spore germination immunoglobulin-like" evidence="2">
    <location>
        <begin position="57"/>
        <end position="124"/>
    </location>
</feature>
<dbReference type="EMBL" id="JAPYYP010000004">
    <property type="protein sequence ID" value="MDA5107705.1"/>
    <property type="molecule type" value="Genomic_DNA"/>
</dbReference>
<organism evidence="3 4">
    <name type="scientific">Brevibacillus thermoruber</name>
    <dbReference type="NCBI Taxonomy" id="33942"/>
    <lineage>
        <taxon>Bacteria</taxon>
        <taxon>Bacillati</taxon>
        <taxon>Bacillota</taxon>
        <taxon>Bacilli</taxon>
        <taxon>Bacillales</taxon>
        <taxon>Paenibacillaceae</taxon>
        <taxon>Brevibacillus</taxon>
    </lineage>
</organism>
<dbReference type="Pfam" id="PF10648">
    <property type="entry name" value="Gmad2"/>
    <property type="match status" value="1"/>
</dbReference>
<feature type="signal peptide" evidence="1">
    <location>
        <begin position="1"/>
        <end position="27"/>
    </location>
</feature>
<evidence type="ECO:0000256" key="1">
    <source>
        <dbReference type="SAM" id="SignalP"/>
    </source>
</evidence>
<evidence type="ECO:0000313" key="3">
    <source>
        <dbReference type="EMBL" id="MDA5107705.1"/>
    </source>
</evidence>
<reference evidence="3" key="1">
    <citation type="submission" date="2022-12" db="EMBL/GenBank/DDBJ databases">
        <title>Draft genome sequence of the thermophilic strain Brevibacillus thermoruber HT42, isolated from Los Humeros, Puebla, Mexico, with biotechnological potential.</title>
        <authorList>
            <person name="Lara Sanchez J."/>
            <person name="Solis Palacios R."/>
            <person name="Bustos Baena A.S."/>
            <person name="Ruz Baez A.E."/>
            <person name="Espinosa Luna G."/>
            <person name="Oliart Ros R.M."/>
        </authorList>
    </citation>
    <scope>NUCLEOTIDE SEQUENCE</scope>
    <source>
        <strain evidence="3">HT42</strain>
    </source>
</reference>
<dbReference type="Proteomes" id="UP001151071">
    <property type="component" value="Unassembled WGS sequence"/>
</dbReference>
<proteinExistence type="predicted"/>
<keyword evidence="4" id="KW-1185">Reference proteome</keyword>
<name>A0A9X3Z2K2_9BACL</name>
<comment type="caution">
    <text evidence="3">The sequence shown here is derived from an EMBL/GenBank/DDBJ whole genome shotgun (WGS) entry which is preliminary data.</text>
</comment>
<evidence type="ECO:0000313" key="4">
    <source>
        <dbReference type="Proteomes" id="UP001151071"/>
    </source>
</evidence>
<accession>A0A9X3Z2K2</accession>
<sequence length="135" mass="14628">MKKNVFRAWLIVCWLGCVSALPPAAGAAGIPPAPRSQQGYGNDAFRNITVSKTDARQYVVKGEARVFEGNVRYVVTDGATTLINSFVTASRGGLAWGSYELNLNLPGSKQPLTLILFEEIAQTGARRHELKIPLP</sequence>
<feature type="chain" id="PRO_5040963013" evidence="1">
    <location>
        <begin position="28"/>
        <end position="135"/>
    </location>
</feature>
<dbReference type="AlphaFoldDB" id="A0A9X3Z2K2"/>
<protein>
    <submittedName>
        <fullName evidence="3">Spore gernimation protein</fullName>
    </submittedName>
</protein>
<keyword evidence="1" id="KW-0732">Signal</keyword>
<dbReference type="RefSeq" id="WP_081904117.1">
    <property type="nucleotide sequence ID" value="NZ_JAPYYP010000004.1"/>
</dbReference>
<evidence type="ECO:0000259" key="2">
    <source>
        <dbReference type="Pfam" id="PF10648"/>
    </source>
</evidence>
<gene>
    <name evidence="3" type="ORF">O3V59_04975</name>
</gene>
<dbReference type="InterPro" id="IPR018911">
    <property type="entry name" value="Gmad2_Ig-like_dom"/>
</dbReference>